<reference evidence="1 2" key="1">
    <citation type="submission" date="2021-06" db="EMBL/GenBank/DDBJ databases">
        <authorList>
            <person name="Palmer J.M."/>
        </authorList>
    </citation>
    <scope>NUCLEOTIDE SEQUENCE [LARGE SCALE GENOMIC DNA]</scope>
    <source>
        <strain evidence="1 2">GA_2019</strain>
        <tissue evidence="1">Muscle</tissue>
    </source>
</reference>
<dbReference type="PANTHER" id="PTHR13140">
    <property type="entry name" value="MYOSIN"/>
    <property type="match status" value="1"/>
</dbReference>
<keyword evidence="2" id="KW-1185">Reference proteome</keyword>
<dbReference type="Gene3D" id="1.20.5.190">
    <property type="match status" value="1"/>
</dbReference>
<evidence type="ECO:0000313" key="1">
    <source>
        <dbReference type="EMBL" id="MEQ2168156.1"/>
    </source>
</evidence>
<organism evidence="1 2">
    <name type="scientific">Goodea atripinnis</name>
    <dbReference type="NCBI Taxonomy" id="208336"/>
    <lineage>
        <taxon>Eukaryota</taxon>
        <taxon>Metazoa</taxon>
        <taxon>Chordata</taxon>
        <taxon>Craniata</taxon>
        <taxon>Vertebrata</taxon>
        <taxon>Euteleostomi</taxon>
        <taxon>Actinopterygii</taxon>
        <taxon>Neopterygii</taxon>
        <taxon>Teleostei</taxon>
        <taxon>Neoteleostei</taxon>
        <taxon>Acanthomorphata</taxon>
        <taxon>Ovalentaria</taxon>
        <taxon>Atherinomorphae</taxon>
        <taxon>Cyprinodontiformes</taxon>
        <taxon>Goodeidae</taxon>
        <taxon>Goodea</taxon>
    </lineage>
</organism>
<dbReference type="SUPFAM" id="SSF52540">
    <property type="entry name" value="P-loop containing nucleoside triphosphate hydrolases"/>
    <property type="match status" value="1"/>
</dbReference>
<dbReference type="Pfam" id="PF00612">
    <property type="entry name" value="IQ"/>
    <property type="match status" value="2"/>
</dbReference>
<protein>
    <submittedName>
        <fullName evidence="1">Uncharacterized protein</fullName>
    </submittedName>
</protein>
<dbReference type="EMBL" id="JAHRIO010030693">
    <property type="protein sequence ID" value="MEQ2168156.1"/>
    <property type="molecule type" value="Genomic_DNA"/>
</dbReference>
<comment type="caution">
    <text evidence="1">The sequence shown here is derived from an EMBL/GenBank/DDBJ whole genome shotgun (WGS) entry which is preliminary data.</text>
</comment>
<dbReference type="InterPro" id="IPR027417">
    <property type="entry name" value="P-loop_NTPase"/>
</dbReference>
<dbReference type="PANTHER" id="PTHR13140:SF273">
    <property type="entry name" value="UNCONVENTIONAL MYOSIN-VA"/>
    <property type="match status" value="1"/>
</dbReference>
<gene>
    <name evidence="1" type="ORF">GOODEAATRI_011517</name>
</gene>
<sequence length="87" mass="10055">METLNATTPHYLRACGVLETIRISAAGFPSRAGQVAYLEKLRADKLRAACIRIQKTIRCWLARKKYLRQRSAAITIQRFTRGYQARW</sequence>
<dbReference type="PROSITE" id="PS50096">
    <property type="entry name" value="IQ"/>
    <property type="match status" value="2"/>
</dbReference>
<proteinExistence type="predicted"/>
<dbReference type="Proteomes" id="UP001476798">
    <property type="component" value="Unassembled WGS sequence"/>
</dbReference>
<name>A0ABV0N9T2_9TELE</name>
<evidence type="ECO:0000313" key="2">
    <source>
        <dbReference type="Proteomes" id="UP001476798"/>
    </source>
</evidence>
<dbReference type="SMART" id="SM00015">
    <property type="entry name" value="IQ"/>
    <property type="match status" value="2"/>
</dbReference>
<dbReference type="InterPro" id="IPR000048">
    <property type="entry name" value="IQ_motif_EF-hand-BS"/>
</dbReference>
<accession>A0ABV0N9T2</accession>